<dbReference type="PANTHER" id="PTHR47645">
    <property type="entry name" value="PROTEIN CBG08267"/>
    <property type="match status" value="1"/>
</dbReference>
<feature type="compositionally biased region" description="Low complexity" evidence="1">
    <location>
        <begin position="495"/>
        <end position="504"/>
    </location>
</feature>
<gene>
    <name evidence="2" type="ORF">L5515_013262</name>
</gene>
<feature type="region of interest" description="Disordered" evidence="1">
    <location>
        <begin position="495"/>
        <end position="515"/>
    </location>
</feature>
<reference evidence="2 3" key="1">
    <citation type="submission" date="2022-04" db="EMBL/GenBank/DDBJ databases">
        <title>Chromosome-level reference genomes for two strains of Caenorhabditis briggsae: an improved platform for comparative genomics.</title>
        <authorList>
            <person name="Stevens L."/>
            <person name="Andersen E."/>
        </authorList>
    </citation>
    <scope>NUCLEOTIDE SEQUENCE [LARGE SCALE GENOMIC DNA]</scope>
    <source>
        <strain evidence="2">VX34</strain>
        <tissue evidence="2">Whole-organism</tissue>
    </source>
</reference>
<sequence>MMQVTIGHYGVMNRKTRMTEVLKKLIKYTVCFIASIFIQNNVSRNLAIDIFTISDLLKENPSVKLIDINKKMEEWKAFDSRVYAFCVQCDSILNPSKKCANRVCSRFSISQSNVSQLKSIVSFSIRKQVEELIQNGCFDSSLLKRTQCASSLSQRLCNTLNYQERIQKSEKEHPNVITVFFSINVDGFRKRGSSRGEYWPVFLALHDVTWGEGTFREYNPHMMILAAIMQTNKKLWPTDFYLVDHLAKRIRKHGSPLLSSAAPYERLNQTLGRSSNNYTTRTMINVSSRFMALKRATFSCLAIVENWNSDLKMPATMQALGKHLNDAPNTENIDDCPLEKKEEEYLNRYMKNKPVFRSSWSNGRKQFSVRRKCSDRLVHNCYIYYFNKNMDVEFGSIERIFIDEKDRFMILLQRFETRTPFDYLTTNLSNFAQWHNLKIDWNSSNTFFRQITENTNIFRASENKNPIFNNPEEAQQKYPNFKPYDVTPLVDKVVSSDESSNNSVEMDDRNESDSMDNARNVHQMSNSSFSLSQHLGKNVKEEPPIERLEAAIKTGNPLSIGQVLREGFSKKTLTEVQVEEMCRSVPKPAISLLQFYNDYEQSTPGDRAAIPIGQLLLTKIAMLESRSVDKLQASVNSLASSFVQHTKVAMLVKRTLLRTHTTEATDNFPKIELSAAYARTNLIGDNGFSQMTYFLTKLFSNLLTPNYAIWKYTYRPRCIRPADKHFELFPKQIADKLIDFAFDCIGIYLPDDLLHGPIDPSHPFLDELDDDCDATKEVERRRAERELVSQTMQSAIGHILNYIRDYHLDIRTGSLESCKNRKTCEYHLSWKDVKIFREKCRAENKNPDDFEPADLIGL</sequence>
<dbReference type="EMBL" id="CP092621">
    <property type="protein sequence ID" value="UMM16104.1"/>
    <property type="molecule type" value="Genomic_DNA"/>
</dbReference>
<evidence type="ECO:0000313" key="2">
    <source>
        <dbReference type="EMBL" id="UMM16104.1"/>
    </source>
</evidence>
<dbReference type="AlphaFoldDB" id="A0AAE9E7P6"/>
<dbReference type="Proteomes" id="UP000829354">
    <property type="component" value="Chromosome II"/>
</dbReference>
<proteinExistence type="predicted"/>
<organism evidence="2 3">
    <name type="scientific">Caenorhabditis briggsae</name>
    <dbReference type="NCBI Taxonomy" id="6238"/>
    <lineage>
        <taxon>Eukaryota</taxon>
        <taxon>Metazoa</taxon>
        <taxon>Ecdysozoa</taxon>
        <taxon>Nematoda</taxon>
        <taxon>Chromadorea</taxon>
        <taxon>Rhabditida</taxon>
        <taxon>Rhabditina</taxon>
        <taxon>Rhabditomorpha</taxon>
        <taxon>Rhabditoidea</taxon>
        <taxon>Rhabditidae</taxon>
        <taxon>Peloderinae</taxon>
        <taxon>Caenorhabditis</taxon>
    </lineage>
</organism>
<name>A0AAE9E7P6_CAEBR</name>
<keyword evidence="3" id="KW-1185">Reference proteome</keyword>
<accession>A0AAE9E7P6</accession>
<evidence type="ECO:0000256" key="1">
    <source>
        <dbReference type="SAM" id="MobiDB-lite"/>
    </source>
</evidence>
<evidence type="ECO:0000313" key="3">
    <source>
        <dbReference type="Proteomes" id="UP000829354"/>
    </source>
</evidence>
<dbReference type="PANTHER" id="PTHR47645:SF1">
    <property type="entry name" value="C2H2-TYPE DOMAIN-CONTAINING PROTEIN-RELATED"/>
    <property type="match status" value="1"/>
</dbReference>
<protein>
    <submittedName>
        <fullName evidence="2">Uncharacterized protein</fullName>
    </submittedName>
</protein>